<dbReference type="AlphaFoldDB" id="A0A108EUN0"/>
<accession>A0A108EUN0</accession>
<sequence>MTTFQPLPESCVNWNEVFVQLRRAGYSVLDIEHFTGIRHSTFMGWKNGGAQPNHPNGERMIAFWSQALAMSRDMLPMRPMEYSAAKIARPRHRSRS</sequence>
<name>A0A108EUN0_9BURK</name>
<comment type="caution">
    <text evidence="1">The sequence shown here is derived from an EMBL/GenBank/DDBJ whole genome shotgun (WGS) entry which is preliminary data.</text>
</comment>
<dbReference type="EMBL" id="LPHB01000025">
    <property type="protein sequence ID" value="KWA66086.1"/>
    <property type="molecule type" value="Genomic_DNA"/>
</dbReference>
<organism evidence="1">
    <name type="scientific">Burkholderia stagnalis</name>
    <dbReference type="NCBI Taxonomy" id="1503054"/>
    <lineage>
        <taxon>Bacteria</taxon>
        <taxon>Pseudomonadati</taxon>
        <taxon>Pseudomonadota</taxon>
        <taxon>Betaproteobacteria</taxon>
        <taxon>Burkholderiales</taxon>
        <taxon>Burkholderiaceae</taxon>
        <taxon>Burkholderia</taxon>
        <taxon>Burkholderia cepacia complex</taxon>
    </lineage>
</organism>
<dbReference type="RefSeq" id="WP_059811030.1">
    <property type="nucleotide sequence ID" value="NZ_LOUZ01000084.1"/>
</dbReference>
<evidence type="ECO:0000313" key="2">
    <source>
        <dbReference type="Proteomes" id="UP000068603"/>
    </source>
</evidence>
<evidence type="ECO:0000313" key="1">
    <source>
        <dbReference type="EMBL" id="KWA66086.1"/>
    </source>
</evidence>
<reference evidence="1 2" key="1">
    <citation type="submission" date="2015-11" db="EMBL/GenBank/DDBJ databases">
        <title>Expanding the genomic diversity of Burkholderia species for the development of highly accurate diagnostics.</title>
        <authorList>
            <person name="Sahl J."/>
            <person name="Keim P."/>
            <person name="Wagner D."/>
        </authorList>
    </citation>
    <scope>NUCLEOTIDE SEQUENCE [LARGE SCALE GENOMIC DNA]</scope>
    <source>
        <strain evidence="1 2">MSMB1960WGS</strain>
    </source>
</reference>
<proteinExistence type="predicted"/>
<evidence type="ECO:0008006" key="3">
    <source>
        <dbReference type="Google" id="ProtNLM"/>
    </source>
</evidence>
<dbReference type="Proteomes" id="UP000068603">
    <property type="component" value="Unassembled WGS sequence"/>
</dbReference>
<protein>
    <recommendedName>
        <fullName evidence="3">XRE family transcriptional regulator</fullName>
    </recommendedName>
</protein>
<gene>
    <name evidence="1" type="ORF">WT44_07590</name>
</gene>